<evidence type="ECO:0000313" key="15">
    <source>
        <dbReference type="EMBL" id="ARU93861.1"/>
    </source>
</evidence>
<dbReference type="EMBL" id="CP015579">
    <property type="protein sequence ID" value="ARU93861.1"/>
    <property type="molecule type" value="Genomic_DNA"/>
</dbReference>
<dbReference type="PANTHER" id="PTHR35008:SF8">
    <property type="entry name" value="ALCOHOL DEHYDROGENASE CYTOCHROME C SUBUNIT"/>
    <property type="match status" value="1"/>
</dbReference>
<reference evidence="17 18" key="1">
    <citation type="submission" date="2016-05" db="EMBL/GenBank/DDBJ databases">
        <title>Complete genome sequence of two 2,5-diketo-D-glunonic acid producing strain Tatumella citrea.</title>
        <authorList>
            <person name="Duan C."/>
            <person name="Yang J."/>
            <person name="Yang S."/>
        </authorList>
    </citation>
    <scope>NUCLEOTIDE SEQUENCE [LARGE SCALE GENOMIC DNA]</scope>
    <source>
        <strain evidence="16 17">ATCC 39140</strain>
        <strain evidence="15 18">DSM 13699</strain>
    </source>
</reference>
<evidence type="ECO:0000256" key="8">
    <source>
        <dbReference type="ARBA" id="ARBA00022982"/>
    </source>
</evidence>
<gene>
    <name evidence="15" type="ORF">A7K98_08785</name>
    <name evidence="16" type="ORF">A7K99_08785</name>
</gene>
<feature type="binding site" description="covalent" evidence="11">
    <location>
        <position position="208"/>
    </location>
    <ligand>
        <name>heme c</name>
        <dbReference type="ChEBI" id="CHEBI:61717"/>
        <label>2</label>
    </ligand>
</feature>
<dbReference type="GO" id="GO:0005886">
    <property type="term" value="C:plasma membrane"/>
    <property type="evidence" value="ECO:0007669"/>
    <property type="project" value="UniProtKB-SubCell"/>
</dbReference>
<keyword evidence="5 12" id="KW-0479">Metal-binding</keyword>
<keyword evidence="10 13" id="KW-0472">Membrane</keyword>
<evidence type="ECO:0000256" key="9">
    <source>
        <dbReference type="ARBA" id="ARBA00023004"/>
    </source>
</evidence>
<evidence type="ECO:0000313" key="16">
    <source>
        <dbReference type="EMBL" id="ARU97899.1"/>
    </source>
</evidence>
<keyword evidence="13" id="KW-1133">Transmembrane helix</keyword>
<evidence type="ECO:0000313" key="18">
    <source>
        <dbReference type="Proteomes" id="UP000195814"/>
    </source>
</evidence>
<dbReference type="PROSITE" id="PS51007">
    <property type="entry name" value="CYTC"/>
    <property type="match status" value="3"/>
</dbReference>
<dbReference type="GO" id="GO:0005506">
    <property type="term" value="F:iron ion binding"/>
    <property type="evidence" value="ECO:0007669"/>
    <property type="project" value="InterPro"/>
</dbReference>
<dbReference type="InterPro" id="IPR036909">
    <property type="entry name" value="Cyt_c-like_dom_sf"/>
</dbReference>
<evidence type="ECO:0000256" key="2">
    <source>
        <dbReference type="ARBA" id="ARBA00022448"/>
    </source>
</evidence>
<feature type="binding site" description="axial binding residue" evidence="12">
    <location>
        <position position="66"/>
    </location>
    <ligand>
        <name>heme c</name>
        <dbReference type="ChEBI" id="CHEBI:61717"/>
        <label>1</label>
    </ligand>
    <ligandPart>
        <name>Fe</name>
        <dbReference type="ChEBI" id="CHEBI:18248"/>
    </ligandPart>
</feature>
<keyword evidence="17" id="KW-1185">Reference proteome</keyword>
<dbReference type="Proteomes" id="UP000195729">
    <property type="component" value="Chromosome"/>
</dbReference>
<feature type="binding site" description="axial binding residue" evidence="12">
    <location>
        <position position="332"/>
    </location>
    <ligand>
        <name>heme c</name>
        <dbReference type="ChEBI" id="CHEBI:61717"/>
        <label>3</label>
    </ligand>
    <ligandPart>
        <name>Fe</name>
        <dbReference type="ChEBI" id="CHEBI:18248"/>
    </ligandPart>
</feature>
<dbReference type="PIRSF" id="PIRSF000018">
    <property type="entry name" value="Mb_ADH_cyt_c"/>
    <property type="match status" value="1"/>
</dbReference>
<dbReference type="Pfam" id="PF00034">
    <property type="entry name" value="Cytochrom_C"/>
    <property type="match status" value="3"/>
</dbReference>
<evidence type="ECO:0000256" key="10">
    <source>
        <dbReference type="ARBA" id="ARBA00023136"/>
    </source>
</evidence>
<dbReference type="InterPro" id="IPR014353">
    <property type="entry name" value="Membr-bd_ADH_cyt_c"/>
</dbReference>
<keyword evidence="8" id="KW-0249">Electron transport</keyword>
<feature type="binding site" description="covalent" evidence="11">
    <location>
        <position position="331"/>
    </location>
    <ligand>
        <name>heme c</name>
        <dbReference type="ChEBI" id="CHEBI:61717"/>
        <label>3</label>
    </ligand>
</feature>
<evidence type="ECO:0000256" key="11">
    <source>
        <dbReference type="PIRSR" id="PIRSR000018-50"/>
    </source>
</evidence>
<dbReference type="InterPro" id="IPR009056">
    <property type="entry name" value="Cyt_c-like_dom"/>
</dbReference>
<evidence type="ECO:0000256" key="4">
    <source>
        <dbReference type="ARBA" id="ARBA00022617"/>
    </source>
</evidence>
<evidence type="ECO:0000256" key="7">
    <source>
        <dbReference type="ARBA" id="ARBA00022737"/>
    </source>
</evidence>
<evidence type="ECO:0000256" key="6">
    <source>
        <dbReference type="ARBA" id="ARBA00022729"/>
    </source>
</evidence>
<dbReference type="GO" id="GO:0009055">
    <property type="term" value="F:electron transfer activity"/>
    <property type="evidence" value="ECO:0007669"/>
    <property type="project" value="InterPro"/>
</dbReference>
<dbReference type="OrthoDB" id="9811281at2"/>
<dbReference type="AlphaFoldDB" id="A0A1Y0L759"/>
<dbReference type="InterPro" id="IPR008168">
    <property type="entry name" value="Cyt_C_IC"/>
</dbReference>
<dbReference type="SUPFAM" id="SSF46626">
    <property type="entry name" value="Cytochrome c"/>
    <property type="match status" value="3"/>
</dbReference>
<proteinExistence type="predicted"/>
<feature type="binding site" description="covalent" evidence="11">
    <location>
        <position position="65"/>
    </location>
    <ligand>
        <name>heme c</name>
        <dbReference type="ChEBI" id="CHEBI:61717"/>
        <label>1</label>
    </ligand>
</feature>
<dbReference type="Gene3D" id="1.10.760.10">
    <property type="entry name" value="Cytochrome c-like domain"/>
    <property type="match status" value="3"/>
</dbReference>
<evidence type="ECO:0000256" key="5">
    <source>
        <dbReference type="ARBA" id="ARBA00022723"/>
    </source>
</evidence>
<dbReference type="PRINTS" id="PR00605">
    <property type="entry name" value="CYTCHROMECIC"/>
</dbReference>
<dbReference type="GO" id="GO:0016614">
    <property type="term" value="F:oxidoreductase activity, acting on CH-OH group of donors"/>
    <property type="evidence" value="ECO:0007669"/>
    <property type="project" value="InterPro"/>
</dbReference>
<dbReference type="RefSeq" id="WP_087488219.1">
    <property type="nucleotide sequence ID" value="NZ_CP015579.1"/>
</dbReference>
<keyword evidence="9 12" id="KW-0408">Iron</keyword>
<dbReference type="KEGG" id="tci:A7K98_08785"/>
<protein>
    <submittedName>
        <fullName evidence="15">Alcohol dehydrogenase</fullName>
    </submittedName>
</protein>
<evidence type="ECO:0000259" key="14">
    <source>
        <dbReference type="PROSITE" id="PS51007"/>
    </source>
</evidence>
<name>A0A1Y0L759_TATCI</name>
<organism evidence="15 18">
    <name type="scientific">Tatumella citrea</name>
    <name type="common">Pantoea citrea</name>
    <dbReference type="NCBI Taxonomy" id="53336"/>
    <lineage>
        <taxon>Bacteria</taxon>
        <taxon>Pseudomonadati</taxon>
        <taxon>Pseudomonadota</taxon>
        <taxon>Gammaproteobacteria</taxon>
        <taxon>Enterobacterales</taxon>
        <taxon>Erwiniaceae</taxon>
        <taxon>Tatumella</taxon>
    </lineage>
</organism>
<feature type="binding site" description="covalent" evidence="11">
    <location>
        <position position="211"/>
    </location>
    <ligand>
        <name>heme c</name>
        <dbReference type="ChEBI" id="CHEBI:61717"/>
        <label>2</label>
    </ligand>
</feature>
<comment type="cofactor">
    <cofactor evidence="11">
        <name>heme c</name>
        <dbReference type="ChEBI" id="CHEBI:61717"/>
    </cofactor>
    <text evidence="11">Binds 3 heme c groups covalently per subunit.</text>
</comment>
<keyword evidence="4 11" id="KW-0349">Heme</keyword>
<feature type="binding site" description="covalent" evidence="11">
    <location>
        <position position="62"/>
    </location>
    <ligand>
        <name>heme c</name>
        <dbReference type="ChEBI" id="CHEBI:61717"/>
        <label>1</label>
    </ligand>
</feature>
<evidence type="ECO:0000256" key="13">
    <source>
        <dbReference type="SAM" id="Phobius"/>
    </source>
</evidence>
<keyword evidence="3" id="KW-1003">Cell membrane</keyword>
<evidence type="ECO:0000256" key="3">
    <source>
        <dbReference type="ARBA" id="ARBA00022475"/>
    </source>
</evidence>
<accession>A0A1Y0L759</accession>
<keyword evidence="6" id="KW-0732">Signal</keyword>
<dbReference type="InterPro" id="IPR051459">
    <property type="entry name" value="Cytochrome_c-type_DH"/>
</dbReference>
<comment type="subcellular location">
    <subcellularLocation>
        <location evidence="1">Cell membrane</location>
    </subcellularLocation>
</comment>
<keyword evidence="13" id="KW-0812">Transmembrane</keyword>
<feature type="binding site" description="covalent" evidence="11">
    <location>
        <position position="328"/>
    </location>
    <ligand>
        <name>heme c</name>
        <dbReference type="ChEBI" id="CHEBI:61717"/>
        <label>3</label>
    </ligand>
</feature>
<feature type="domain" description="Cytochrome c" evidence="14">
    <location>
        <begin position="315"/>
        <end position="405"/>
    </location>
</feature>
<dbReference type="GO" id="GO:0020037">
    <property type="term" value="F:heme binding"/>
    <property type="evidence" value="ECO:0007669"/>
    <property type="project" value="InterPro"/>
</dbReference>
<feature type="binding site" description="axial binding residue" evidence="12">
    <location>
        <position position="212"/>
    </location>
    <ligand>
        <name>heme c</name>
        <dbReference type="ChEBI" id="CHEBI:61717"/>
        <label>2</label>
    </ligand>
    <ligandPart>
        <name>Fe</name>
        <dbReference type="ChEBI" id="CHEBI:18248"/>
    </ligandPart>
</feature>
<feature type="transmembrane region" description="Helical" evidence="13">
    <location>
        <begin position="7"/>
        <end position="24"/>
    </location>
</feature>
<evidence type="ECO:0000256" key="12">
    <source>
        <dbReference type="PIRSR" id="PIRSR000018-51"/>
    </source>
</evidence>
<dbReference type="EMBL" id="CP015581">
    <property type="protein sequence ID" value="ARU97899.1"/>
    <property type="molecule type" value="Genomic_DNA"/>
</dbReference>
<feature type="domain" description="Cytochrome c" evidence="14">
    <location>
        <begin position="48"/>
        <end position="151"/>
    </location>
</feature>
<dbReference type="PANTHER" id="PTHR35008">
    <property type="entry name" value="BLL4482 PROTEIN-RELATED"/>
    <property type="match status" value="1"/>
</dbReference>
<evidence type="ECO:0000256" key="1">
    <source>
        <dbReference type="ARBA" id="ARBA00004236"/>
    </source>
</evidence>
<feature type="domain" description="Cytochrome c" evidence="14">
    <location>
        <begin position="193"/>
        <end position="301"/>
    </location>
</feature>
<keyword evidence="7" id="KW-0677">Repeat</keyword>
<sequence>MTIKKYIASVVGVAVVAGLGFTGWKCWHNAHQDHSFVAPASAGDTGSTAIARGKYLATAGDCVACHTAPGGKPYAGGLGLNTPFGTIYATNITPDKETGIGGWTDQQFMNAVRNGKGANGENLYPAMPYNVYAQVSDQDLKDIKAYLDSVPAVHYTGPKTDLPFPYNIRLMMMGWNLLFLNTAAFKADPAQSAQWNRGAYLVEGLGHCTSCHTPKNMLGADKMGVHLQGGELEGWLAPEITGNTRQGIGGWSDDELVHYLKTGANDKTVAAGPMAEAVHNSLQHLNDQDLTAMATYLKSLPGSEDKSVALSGMDDVMARGQSIYQANCSACHQSDGAGVRDMVPALRGNNGLQAFEPTNVLHVLMIGAQGAATASNPTSAAMPEFGWKLTDQQMADVSTYVRNSWGNKAPAVTASQAAAARKLLSGSPALHNPAAN</sequence>
<keyword evidence="2" id="KW-0813">Transport</keyword>
<evidence type="ECO:0000313" key="17">
    <source>
        <dbReference type="Proteomes" id="UP000195729"/>
    </source>
</evidence>
<dbReference type="Proteomes" id="UP000195814">
    <property type="component" value="Chromosome"/>
</dbReference>